<keyword evidence="2" id="KW-0231">Viral genome packaging</keyword>
<dbReference type="STRING" id="1631871.FOL01_0142"/>
<dbReference type="PANTHER" id="PTHR41328">
    <property type="entry name" value="TERMINASE SMALL SUBUNIT-RELATED"/>
    <property type="match status" value="1"/>
</dbReference>
<dbReference type="Pfam" id="PF06056">
    <property type="entry name" value="Terminase_5"/>
    <property type="match status" value="1"/>
</dbReference>
<feature type="domain" description="Terminase ATPase subunit N-terminal" evidence="3">
    <location>
        <begin position="2"/>
        <end position="43"/>
    </location>
</feature>
<dbReference type="InterPro" id="IPR010332">
    <property type="entry name" value="ATPase_terminase-su_N"/>
</dbReference>
<gene>
    <name evidence="4" type="ORF">FOL01_0142</name>
</gene>
<dbReference type="EMBL" id="CP014332">
    <property type="protein sequence ID" value="APS41001.1"/>
    <property type="molecule type" value="Genomic_DNA"/>
</dbReference>
<accession>A0A1L6R8Y6</accession>
<keyword evidence="1" id="KW-1188">Viral release from host cell</keyword>
<evidence type="ECO:0000256" key="1">
    <source>
        <dbReference type="ARBA" id="ARBA00022612"/>
    </source>
</evidence>
<evidence type="ECO:0000313" key="5">
    <source>
        <dbReference type="Proteomes" id="UP000185473"/>
    </source>
</evidence>
<protein>
    <submittedName>
        <fullName evidence="4">Phage terminase small subunit</fullName>
    </submittedName>
</protein>
<dbReference type="GO" id="GO:0051276">
    <property type="term" value="P:chromosome organization"/>
    <property type="evidence" value="ECO:0007669"/>
    <property type="project" value="InterPro"/>
</dbReference>
<dbReference type="PANTHER" id="PTHR41328:SF3">
    <property type="entry name" value="PBSX PHAGE TERMINASE SMALL SUBUNIT"/>
    <property type="match status" value="1"/>
</dbReference>
<dbReference type="KEGG" id="wjo:FOL01_0142"/>
<evidence type="ECO:0000259" key="3">
    <source>
        <dbReference type="Pfam" id="PF06056"/>
    </source>
</evidence>
<dbReference type="Pfam" id="PF03592">
    <property type="entry name" value="Terminase_2"/>
    <property type="match status" value="1"/>
</dbReference>
<name>A0A1L6R8Y6_9LACO</name>
<evidence type="ECO:0000256" key="2">
    <source>
        <dbReference type="ARBA" id="ARBA00023219"/>
    </source>
</evidence>
<dbReference type="AlphaFoldDB" id="A0A1L6R8Y6"/>
<keyword evidence="5" id="KW-1185">Reference proteome</keyword>
<organism evidence="4 5">
    <name type="scientific">Weissella jogaejeotgali</name>
    <dbReference type="NCBI Taxonomy" id="1631871"/>
    <lineage>
        <taxon>Bacteria</taxon>
        <taxon>Bacillati</taxon>
        <taxon>Bacillota</taxon>
        <taxon>Bacilli</taxon>
        <taxon>Lactobacillales</taxon>
        <taxon>Lactobacillaceae</taxon>
        <taxon>Weissella</taxon>
    </lineage>
</organism>
<sequence length="304" mass="34238">MDLKEQAKQDYLAGMKIKDIAQKIGKSASTIRSWKSRYKWNDVSDSVAKATTKSVATKRNKNATQHKNVAVSQKADQVIDKLADSDLTDKQKAFVIEYVRLFNATQAYINIYDVDYATAMVNGSRMLRNAKMQSLIQELREARLHDLGANRQDILTDLMKQSFSDIGNYLDFGKNDIQLKDDYGKDMLDKDGKPLISHRSWVQLKDKSNVDTSLIKKVSIGRDGVVLDLYDKQTAQARLLAELNKQQPDELSKAQVKRAKAEAILAEAKASRVDDDQSSEEVMLAKIMDALEVGNLNDKKETES</sequence>
<dbReference type="InterPro" id="IPR038713">
    <property type="entry name" value="Terminase_Gp1_N_sf"/>
</dbReference>
<reference evidence="4 5" key="1">
    <citation type="submission" date="2016-02" db="EMBL/GenBank/DDBJ databases">
        <title>Complete Genome Sequence of Weissella jogaejeotgali FOL01.</title>
        <authorList>
            <person name="Lee J.-H."/>
            <person name="Ku H.-J."/>
        </authorList>
    </citation>
    <scope>NUCLEOTIDE SEQUENCE [LARGE SCALE GENOMIC DNA]</scope>
    <source>
        <strain evidence="4 5">FOL01</strain>
    </source>
</reference>
<dbReference type="InterPro" id="IPR009057">
    <property type="entry name" value="Homeodomain-like_sf"/>
</dbReference>
<dbReference type="InterPro" id="IPR005335">
    <property type="entry name" value="Terminase_ssu"/>
</dbReference>
<dbReference type="SUPFAM" id="SSF46689">
    <property type="entry name" value="Homeodomain-like"/>
    <property type="match status" value="1"/>
</dbReference>
<dbReference type="InterPro" id="IPR052404">
    <property type="entry name" value="SPP1-like_terminase"/>
</dbReference>
<dbReference type="RefSeq" id="WP_075268856.1">
    <property type="nucleotide sequence ID" value="NZ_CP014332.1"/>
</dbReference>
<proteinExistence type="predicted"/>
<evidence type="ECO:0000313" key="4">
    <source>
        <dbReference type="EMBL" id="APS41001.1"/>
    </source>
</evidence>
<dbReference type="Gene3D" id="1.10.10.1400">
    <property type="entry name" value="Terminase, small subunit, N-terminal DNA-binding domain, HTH motif"/>
    <property type="match status" value="1"/>
</dbReference>
<dbReference type="Proteomes" id="UP000185473">
    <property type="component" value="Chromosome"/>
</dbReference>
<dbReference type="OrthoDB" id="7358785at2"/>